<feature type="transmembrane region" description="Helical" evidence="12">
    <location>
        <begin position="19"/>
        <end position="42"/>
    </location>
</feature>
<evidence type="ECO:0000256" key="11">
    <source>
        <dbReference type="SAM" id="MobiDB-lite"/>
    </source>
</evidence>
<evidence type="ECO:0000256" key="3">
    <source>
        <dbReference type="ARBA" id="ARBA00022692"/>
    </source>
</evidence>
<keyword evidence="4 12" id="KW-1133">Transmembrane helix</keyword>
<dbReference type="GO" id="GO:0001591">
    <property type="term" value="F:dopamine neurotransmitter receptor activity, coupled via Gi/Go"/>
    <property type="evidence" value="ECO:0007669"/>
    <property type="project" value="TreeGrafter"/>
</dbReference>
<evidence type="ECO:0000256" key="9">
    <source>
        <dbReference type="ARBA" id="ARBA00023224"/>
    </source>
</evidence>
<dbReference type="Pfam" id="PF00001">
    <property type="entry name" value="7tm_1"/>
    <property type="match status" value="1"/>
</dbReference>
<comment type="caution">
    <text evidence="14">The sequence shown here is derived from an EMBL/GenBank/DDBJ whole genome shotgun (WGS) entry which is preliminary data.</text>
</comment>
<accession>A0AA89C5G5</accession>
<sequence length="462" mass="52233">VLVCMAISLEKRLQSVTNYFLLSLAVTDLLVSVIVMPFSIINEFTGRWLFGSIVCNMYVTADVFMCTSSILHLCTISLERYMAIRAPLSTRNKSRTVVILKVILVWVTAMAISSPITILGMIDDKNIIAQGQCIINNDYFKLYGSLCAFFIPLFVMIFSYSLTLFILIRRSKKCHSRKKESGQPQIRRSLSRKTGLKKVTRVHFHAKRPNKYPAETPNEVYTAMIPRKSRLKPQVTSLSEGDLSSSPPVIPRGKVYNFNNRLSSPNDCYREIKRETTRFQGDNDQTLTGSRSLPKQNGVSVSHDQAHSHLSGLVRKHQLVIKAANILLMRKTSPVSPKKDDVTTEQKASKVIGIVFMIFVVCWAPFFIMNVIPGMCKQCYLNPTLMTAFVWLGYVSSTLNPIIYTMFNKTFKITMKKLIMCQYDKLQRHRPVKSNWLMSNDGGGSIYNKSSSNNSLGPDIAC</sequence>
<dbReference type="InterPro" id="IPR000276">
    <property type="entry name" value="GPCR_Rhodpsn"/>
</dbReference>
<dbReference type="SUPFAM" id="SSF81321">
    <property type="entry name" value="Family A G protein-coupled receptor-like"/>
    <property type="match status" value="1"/>
</dbReference>
<keyword evidence="7" id="KW-1015">Disulfide bond</keyword>
<comment type="subcellular location">
    <subcellularLocation>
        <location evidence="1">Cell membrane</location>
        <topology evidence="1">Multi-pass membrane protein</topology>
    </subcellularLocation>
</comment>
<keyword evidence="2" id="KW-1003">Cell membrane</keyword>
<feature type="region of interest" description="Disordered" evidence="11">
    <location>
        <begin position="276"/>
        <end position="301"/>
    </location>
</feature>
<feature type="non-terminal residue" evidence="14">
    <location>
        <position position="1"/>
    </location>
</feature>
<dbReference type="AlphaFoldDB" id="A0AA89C5G5"/>
<keyword evidence="8 10" id="KW-0675">Receptor</keyword>
<feature type="transmembrane region" description="Helical" evidence="12">
    <location>
        <begin position="348"/>
        <end position="368"/>
    </location>
</feature>
<protein>
    <recommendedName>
        <fullName evidence="13">G-protein coupled receptors family 1 profile domain-containing protein</fullName>
    </recommendedName>
</protein>
<evidence type="ECO:0000256" key="4">
    <source>
        <dbReference type="ARBA" id="ARBA00022989"/>
    </source>
</evidence>
<feature type="domain" description="G-protein coupled receptors family 1 profile" evidence="13">
    <location>
        <begin position="1"/>
        <end position="404"/>
    </location>
</feature>
<dbReference type="GO" id="GO:0045202">
    <property type="term" value="C:synapse"/>
    <property type="evidence" value="ECO:0007669"/>
    <property type="project" value="GOC"/>
</dbReference>
<dbReference type="PRINTS" id="PR00237">
    <property type="entry name" value="GPCRRHODOPSN"/>
</dbReference>
<evidence type="ECO:0000256" key="8">
    <source>
        <dbReference type="ARBA" id="ARBA00023170"/>
    </source>
</evidence>
<dbReference type="Gene3D" id="1.20.1070.10">
    <property type="entry name" value="Rhodopsin 7-helix transmembrane proteins"/>
    <property type="match status" value="2"/>
</dbReference>
<dbReference type="PROSITE" id="PS50262">
    <property type="entry name" value="G_PROTEIN_RECEP_F1_2"/>
    <property type="match status" value="1"/>
</dbReference>
<evidence type="ECO:0000256" key="1">
    <source>
        <dbReference type="ARBA" id="ARBA00004651"/>
    </source>
</evidence>
<keyword evidence="9 10" id="KW-0807">Transducer</keyword>
<organism evidence="14 15">
    <name type="scientific">Pinctada imbricata</name>
    <name type="common">Atlantic pearl-oyster</name>
    <name type="synonym">Pinctada martensii</name>
    <dbReference type="NCBI Taxonomy" id="66713"/>
    <lineage>
        <taxon>Eukaryota</taxon>
        <taxon>Metazoa</taxon>
        <taxon>Spiralia</taxon>
        <taxon>Lophotrochozoa</taxon>
        <taxon>Mollusca</taxon>
        <taxon>Bivalvia</taxon>
        <taxon>Autobranchia</taxon>
        <taxon>Pteriomorphia</taxon>
        <taxon>Pterioida</taxon>
        <taxon>Pterioidea</taxon>
        <taxon>Pteriidae</taxon>
        <taxon>Pinctada</taxon>
    </lineage>
</organism>
<evidence type="ECO:0000259" key="13">
    <source>
        <dbReference type="PROSITE" id="PS50262"/>
    </source>
</evidence>
<dbReference type="PANTHER" id="PTHR24248">
    <property type="entry name" value="ADRENERGIC RECEPTOR-RELATED G-PROTEIN COUPLED RECEPTOR"/>
    <property type="match status" value="1"/>
</dbReference>
<name>A0AA89C5G5_PINIB</name>
<feature type="transmembrane region" description="Helical" evidence="12">
    <location>
        <begin position="98"/>
        <end position="122"/>
    </location>
</feature>
<evidence type="ECO:0000256" key="10">
    <source>
        <dbReference type="RuleBase" id="RU000688"/>
    </source>
</evidence>
<evidence type="ECO:0000256" key="12">
    <source>
        <dbReference type="SAM" id="Phobius"/>
    </source>
</evidence>
<reference evidence="14" key="1">
    <citation type="submission" date="2019-08" db="EMBL/GenBank/DDBJ databases">
        <title>The improved chromosome-level genome for the pearl oyster Pinctada fucata martensii using PacBio sequencing and Hi-C.</title>
        <authorList>
            <person name="Zheng Z."/>
        </authorList>
    </citation>
    <scope>NUCLEOTIDE SEQUENCE</scope>
    <source>
        <strain evidence="14">ZZ-2019</strain>
        <tissue evidence="14">Adductor muscle</tissue>
    </source>
</reference>
<dbReference type="GO" id="GO:0004930">
    <property type="term" value="F:G protein-coupled receptor activity"/>
    <property type="evidence" value="ECO:0007669"/>
    <property type="project" value="UniProtKB-KW"/>
</dbReference>
<comment type="similarity">
    <text evidence="10">Belongs to the G-protein coupled receptor 1 family.</text>
</comment>
<keyword evidence="3 10" id="KW-0812">Transmembrane</keyword>
<keyword evidence="5 10" id="KW-0297">G-protein coupled receptor</keyword>
<gene>
    <name evidence="14" type="ORF">FSP39_014976</name>
</gene>
<evidence type="ECO:0000256" key="7">
    <source>
        <dbReference type="ARBA" id="ARBA00023157"/>
    </source>
</evidence>
<dbReference type="GO" id="GO:0005886">
    <property type="term" value="C:plasma membrane"/>
    <property type="evidence" value="ECO:0007669"/>
    <property type="project" value="UniProtKB-SubCell"/>
</dbReference>
<dbReference type="PANTHER" id="PTHR24248:SF125">
    <property type="entry name" value="DOPAMINE D2-LIKE RECEPTOR"/>
    <property type="match status" value="1"/>
</dbReference>
<feature type="compositionally biased region" description="Polar residues" evidence="11">
    <location>
        <begin position="278"/>
        <end position="301"/>
    </location>
</feature>
<dbReference type="Proteomes" id="UP001186944">
    <property type="component" value="Unassembled WGS sequence"/>
</dbReference>
<dbReference type="FunFam" id="1.20.1070.10:FF:000523">
    <property type="entry name" value="5-hydroxytryptamine receptor 2B"/>
    <property type="match status" value="1"/>
</dbReference>
<proteinExistence type="inferred from homology"/>
<evidence type="ECO:0000256" key="2">
    <source>
        <dbReference type="ARBA" id="ARBA00022475"/>
    </source>
</evidence>
<dbReference type="PROSITE" id="PS00237">
    <property type="entry name" value="G_PROTEIN_RECEP_F1_1"/>
    <property type="match status" value="1"/>
</dbReference>
<dbReference type="InterPro" id="IPR017452">
    <property type="entry name" value="GPCR_Rhodpsn_7TM"/>
</dbReference>
<feature type="transmembrane region" description="Helical" evidence="12">
    <location>
        <begin position="48"/>
        <end position="78"/>
    </location>
</feature>
<evidence type="ECO:0000256" key="5">
    <source>
        <dbReference type="ARBA" id="ARBA00023040"/>
    </source>
</evidence>
<dbReference type="EMBL" id="VSWD01000008">
    <property type="protein sequence ID" value="KAK3095462.1"/>
    <property type="molecule type" value="Genomic_DNA"/>
</dbReference>
<evidence type="ECO:0000256" key="6">
    <source>
        <dbReference type="ARBA" id="ARBA00023136"/>
    </source>
</evidence>
<keyword evidence="6 12" id="KW-0472">Membrane</keyword>
<feature type="transmembrane region" description="Helical" evidence="12">
    <location>
        <begin position="142"/>
        <end position="168"/>
    </location>
</feature>
<evidence type="ECO:0000313" key="15">
    <source>
        <dbReference type="Proteomes" id="UP001186944"/>
    </source>
</evidence>
<feature type="transmembrane region" description="Helical" evidence="12">
    <location>
        <begin position="388"/>
        <end position="407"/>
    </location>
</feature>
<keyword evidence="15" id="KW-1185">Reference proteome</keyword>
<evidence type="ECO:0000313" key="14">
    <source>
        <dbReference type="EMBL" id="KAK3095462.1"/>
    </source>
</evidence>